<evidence type="ECO:0000256" key="11">
    <source>
        <dbReference type="ARBA" id="ARBA00022884"/>
    </source>
</evidence>
<reference evidence="23" key="3">
    <citation type="submission" date="2018-03" db="EMBL/GenBank/DDBJ databases">
        <authorList>
            <person name="Batty M. E."/>
            <person name="Batty M E."/>
        </authorList>
    </citation>
    <scope>NUCLEOTIDE SEQUENCE [LARGE SCALE GENOMIC DNA]</scope>
    <source>
        <strain evidence="23">Gilliam</strain>
    </source>
</reference>
<dbReference type="FunFam" id="2.40.50.140:FF:000045">
    <property type="entry name" value="Phenylalanine--tRNA ligase beta subunit"/>
    <property type="match status" value="1"/>
</dbReference>
<dbReference type="InterPro" id="IPR005146">
    <property type="entry name" value="B3/B4_tRNA-bd"/>
</dbReference>
<dbReference type="AlphaFoldDB" id="A0A0F3MED2"/>
<organism evidence="20 22">
    <name type="scientific">Orientia tsutsugamushi str. Gilliam</name>
    <dbReference type="NCBI Taxonomy" id="1359184"/>
    <lineage>
        <taxon>Bacteria</taxon>
        <taxon>Pseudomonadati</taxon>
        <taxon>Pseudomonadota</taxon>
        <taxon>Alphaproteobacteria</taxon>
        <taxon>Rickettsiales</taxon>
        <taxon>Rickettsiaceae</taxon>
        <taxon>Rickettsieae</taxon>
        <taxon>Orientia</taxon>
    </lineage>
</organism>
<keyword evidence="8 15" id="KW-0547">Nucleotide-binding</keyword>
<feature type="binding site" evidence="15">
    <location>
        <position position="473"/>
    </location>
    <ligand>
        <name>Mg(2+)</name>
        <dbReference type="ChEBI" id="CHEBI:18420"/>
        <note>shared with alpha subunit</note>
    </ligand>
</feature>
<evidence type="ECO:0000256" key="5">
    <source>
        <dbReference type="ARBA" id="ARBA00022555"/>
    </source>
</evidence>
<keyword evidence="5 16" id="KW-0820">tRNA-binding</keyword>
<dbReference type="PANTHER" id="PTHR10947">
    <property type="entry name" value="PHENYLALANYL-TRNA SYNTHETASE BETA CHAIN AND LEUCINE-RICH REPEAT-CONTAINING PROTEIN 47"/>
    <property type="match status" value="1"/>
</dbReference>
<dbReference type="FunFam" id="3.30.70.380:FF:000001">
    <property type="entry name" value="Phenylalanine--tRNA ligase beta subunit"/>
    <property type="match status" value="1"/>
</dbReference>
<dbReference type="Gene3D" id="3.30.70.380">
    <property type="entry name" value="Ferrodoxin-fold anticodon-binding domain"/>
    <property type="match status" value="1"/>
</dbReference>
<sequence>MKFTLKWLKQFLVTDANLIDITQALTDLGLEVESIIDRSVELKDFIIAEIIDIKPHPNAQKLKICKVNSGTEILQIVCRASNVRVGLKVVLAVPGTKIPNGNFVIKATSIRGITSDGMLCSEEELLLDSNDNNNGIMELPPTATVGDSFTAAFGYDDPVIQINVTPNRGDCLGIYGIARELHAKGLGKLQLVDDNFKTYTNGHFKSNIKLKISAKDACSLFITTEIQDINNACSTPSWLQHFLRNVGLKSISPVVDITNYICYSFGYPIHAYAKDKLSNNEIEVRKAYANESIIALNHQSYKLDTADLVVSCGNKVIALAGIIGTLDSECKSETKNIILETGYFLADSIMTTGRKLNIESDARYRFERQVDYNMASKVHAIALNLITSICGGKISETVLYDDATTTPAKTLEFPINEFEKKTGIRLTKSTIINILGNLGFAISNIADDTSSILKLEIPSWRSDIAIKEDIVEELLRVYGYKFLPEVPIKRNNQSFTALPSKQQNILTIKRVAAACGYNEVITWSFMNSKIVKYFSTYNEELKILNPISQELDYMRPTIIPNLLEAIAKNQARSLKNQAFFEIGPVFSKTETCNEQCMLAAVKCGNKELMHPHSSISQWDIFDIKADLEVILLELGINIENCKIIDTTAQEYYHPGRFGSIMLGKTCIGCFGEIHPEILSQVNFCGINITNRVIALELNIDLLPIKKSQYGYKKPIMISNYQHIERDFAFVMEQCIPASEIVASIKEVDKHLIKTVEVFDVYTGDKIDNNKKSLALRVTIQSNDQTLTEPIIKELSSNIISKIEKKFNAVLRDH</sequence>
<dbReference type="InterPro" id="IPR009061">
    <property type="entry name" value="DNA-bd_dom_put_sf"/>
</dbReference>
<dbReference type="GO" id="GO:0000287">
    <property type="term" value="F:magnesium ion binding"/>
    <property type="evidence" value="ECO:0007669"/>
    <property type="project" value="UniProtKB-UniRule"/>
</dbReference>
<dbReference type="InterPro" id="IPR045060">
    <property type="entry name" value="Phe-tRNA-ligase_IIc_bsu"/>
</dbReference>
<name>A0A0F3MED2_ORITS</name>
<feature type="binding site" evidence="15">
    <location>
        <position position="472"/>
    </location>
    <ligand>
        <name>Mg(2+)</name>
        <dbReference type="ChEBI" id="CHEBI:18420"/>
        <note>shared with alpha subunit</note>
    </ligand>
</feature>
<dbReference type="SUPFAM" id="SSF46955">
    <property type="entry name" value="Putative DNA-binding domain"/>
    <property type="match status" value="1"/>
</dbReference>
<evidence type="ECO:0000259" key="19">
    <source>
        <dbReference type="PROSITE" id="PS51483"/>
    </source>
</evidence>
<evidence type="ECO:0000313" key="20">
    <source>
        <dbReference type="EMBL" id="KJV54036.1"/>
    </source>
</evidence>
<evidence type="ECO:0000313" key="22">
    <source>
        <dbReference type="Proteomes" id="UP000033769"/>
    </source>
</evidence>
<evidence type="ECO:0000256" key="9">
    <source>
        <dbReference type="ARBA" id="ARBA00022840"/>
    </source>
</evidence>
<evidence type="ECO:0000256" key="16">
    <source>
        <dbReference type="PROSITE-ProRule" id="PRU00209"/>
    </source>
</evidence>
<dbReference type="InterPro" id="IPR012340">
    <property type="entry name" value="NA-bd_OB-fold"/>
</dbReference>
<evidence type="ECO:0000313" key="23">
    <source>
        <dbReference type="Proteomes" id="UP000244959"/>
    </source>
</evidence>
<dbReference type="HAMAP" id="MF_00283">
    <property type="entry name" value="Phe_tRNA_synth_beta1"/>
    <property type="match status" value="1"/>
</dbReference>
<dbReference type="CDD" id="cd00769">
    <property type="entry name" value="PheRS_beta_core"/>
    <property type="match status" value="1"/>
</dbReference>
<dbReference type="PATRIC" id="fig|1359184.3.peg.886"/>
<dbReference type="Proteomes" id="UP000033769">
    <property type="component" value="Unassembled WGS sequence"/>
</dbReference>
<dbReference type="SUPFAM" id="SSF50249">
    <property type="entry name" value="Nucleic acid-binding proteins"/>
    <property type="match status" value="1"/>
</dbReference>
<comment type="similarity">
    <text evidence="2 15">Belongs to the phenylalanyl-tRNA synthetase beta subunit family. Type 1 subfamily.</text>
</comment>
<dbReference type="PROSITE" id="PS50886">
    <property type="entry name" value="TRBD"/>
    <property type="match status" value="1"/>
</dbReference>
<dbReference type="Gene3D" id="3.30.56.10">
    <property type="match status" value="2"/>
</dbReference>
<evidence type="ECO:0000256" key="10">
    <source>
        <dbReference type="ARBA" id="ARBA00022842"/>
    </source>
</evidence>
<evidence type="ECO:0000259" key="17">
    <source>
        <dbReference type="PROSITE" id="PS50886"/>
    </source>
</evidence>
<dbReference type="EMBL" id="LANO01000002">
    <property type="protein sequence ID" value="KJV54036.1"/>
    <property type="molecule type" value="Genomic_DNA"/>
</dbReference>
<evidence type="ECO:0000256" key="13">
    <source>
        <dbReference type="ARBA" id="ARBA00023146"/>
    </source>
</evidence>
<feature type="domain" description="FDX-ACB" evidence="18">
    <location>
        <begin position="718"/>
        <end position="811"/>
    </location>
</feature>
<evidence type="ECO:0000256" key="4">
    <source>
        <dbReference type="ARBA" id="ARBA00022490"/>
    </source>
</evidence>
<dbReference type="NCBIfam" id="TIGR00472">
    <property type="entry name" value="pheT_bact"/>
    <property type="match status" value="1"/>
</dbReference>
<evidence type="ECO:0000256" key="14">
    <source>
        <dbReference type="ARBA" id="ARBA00049255"/>
    </source>
</evidence>
<comment type="subunit">
    <text evidence="3 15">Tetramer of two alpha and two beta subunits.</text>
</comment>
<dbReference type="SUPFAM" id="SSF56037">
    <property type="entry name" value="PheT/TilS domain"/>
    <property type="match status" value="1"/>
</dbReference>
<evidence type="ECO:0000256" key="15">
    <source>
        <dbReference type="HAMAP-Rule" id="MF_00283"/>
    </source>
</evidence>
<evidence type="ECO:0000256" key="7">
    <source>
        <dbReference type="ARBA" id="ARBA00022723"/>
    </source>
</evidence>
<reference evidence="21" key="2">
    <citation type="submission" date="2018-03" db="EMBL/GenBank/DDBJ databases">
        <authorList>
            <person name="Keele B.F."/>
        </authorList>
    </citation>
    <scope>NUCLEOTIDE SEQUENCE [LARGE SCALE GENOMIC DNA]</scope>
    <source>
        <strain evidence="21">Gilliam</strain>
    </source>
</reference>
<dbReference type="GO" id="GO:0004826">
    <property type="term" value="F:phenylalanine-tRNA ligase activity"/>
    <property type="evidence" value="ECO:0007669"/>
    <property type="project" value="UniProtKB-UniRule"/>
</dbReference>
<dbReference type="PROSITE" id="PS51483">
    <property type="entry name" value="B5"/>
    <property type="match status" value="1"/>
</dbReference>
<dbReference type="SMART" id="SM00874">
    <property type="entry name" value="B5"/>
    <property type="match status" value="1"/>
</dbReference>
<dbReference type="GO" id="GO:0005524">
    <property type="term" value="F:ATP binding"/>
    <property type="evidence" value="ECO:0007669"/>
    <property type="project" value="UniProtKB-UniRule"/>
</dbReference>
<evidence type="ECO:0000256" key="8">
    <source>
        <dbReference type="ARBA" id="ARBA00022741"/>
    </source>
</evidence>
<dbReference type="InterPro" id="IPR020825">
    <property type="entry name" value="Phe-tRNA_synthase-like_B3/B4"/>
</dbReference>
<dbReference type="RefSeq" id="WP_047220187.1">
    <property type="nucleotide sequence ID" value="NZ_LS398551.1"/>
</dbReference>
<keyword evidence="9 15" id="KW-0067">ATP-binding</keyword>
<feature type="domain" description="TRNA-binding" evidence="17">
    <location>
        <begin position="39"/>
        <end position="150"/>
    </location>
</feature>
<dbReference type="Pfam" id="PF17759">
    <property type="entry name" value="tRNA_synthFbeta"/>
    <property type="match status" value="1"/>
</dbReference>
<dbReference type="Pfam" id="PF03147">
    <property type="entry name" value="FDX-ACB"/>
    <property type="match status" value="1"/>
</dbReference>
<feature type="binding site" evidence="15">
    <location>
        <position position="469"/>
    </location>
    <ligand>
        <name>Mg(2+)</name>
        <dbReference type="ChEBI" id="CHEBI:18420"/>
        <note>shared with alpha subunit</note>
    </ligand>
</feature>
<keyword evidence="6 15" id="KW-0436">Ligase</keyword>
<dbReference type="InterPro" id="IPR005147">
    <property type="entry name" value="tRNA_synthase_B5-dom"/>
</dbReference>
<dbReference type="Pfam" id="PF03484">
    <property type="entry name" value="B5"/>
    <property type="match status" value="1"/>
</dbReference>
<keyword evidence="10 15" id="KW-0460">Magnesium</keyword>
<keyword evidence="13 15" id="KW-0030">Aminoacyl-tRNA synthetase</keyword>
<protein>
    <recommendedName>
        <fullName evidence="15">Phenylalanine--tRNA ligase beta subunit</fullName>
        <ecNumber evidence="15">6.1.1.20</ecNumber>
    </recommendedName>
    <alternativeName>
        <fullName evidence="15">Phenylalanyl-tRNA synthetase beta subunit</fullName>
        <shortName evidence="15">PheRS</shortName>
    </alternativeName>
</protein>
<dbReference type="NCBIfam" id="NF045760">
    <property type="entry name" value="YtpR"/>
    <property type="match status" value="1"/>
</dbReference>
<evidence type="ECO:0000256" key="2">
    <source>
        <dbReference type="ARBA" id="ARBA00008653"/>
    </source>
</evidence>
<dbReference type="GO" id="GO:0006432">
    <property type="term" value="P:phenylalanyl-tRNA aminoacylation"/>
    <property type="evidence" value="ECO:0007669"/>
    <property type="project" value="UniProtKB-UniRule"/>
</dbReference>
<dbReference type="InterPro" id="IPR041616">
    <property type="entry name" value="PheRS_beta_core"/>
</dbReference>
<dbReference type="InterPro" id="IPR005121">
    <property type="entry name" value="Fdx_antiC-bd"/>
</dbReference>
<comment type="catalytic activity">
    <reaction evidence="14 15">
        <text>tRNA(Phe) + L-phenylalanine + ATP = L-phenylalanyl-tRNA(Phe) + AMP + diphosphate + H(+)</text>
        <dbReference type="Rhea" id="RHEA:19413"/>
        <dbReference type="Rhea" id="RHEA-COMP:9668"/>
        <dbReference type="Rhea" id="RHEA-COMP:9699"/>
        <dbReference type="ChEBI" id="CHEBI:15378"/>
        <dbReference type="ChEBI" id="CHEBI:30616"/>
        <dbReference type="ChEBI" id="CHEBI:33019"/>
        <dbReference type="ChEBI" id="CHEBI:58095"/>
        <dbReference type="ChEBI" id="CHEBI:78442"/>
        <dbReference type="ChEBI" id="CHEBI:78531"/>
        <dbReference type="ChEBI" id="CHEBI:456215"/>
        <dbReference type="EC" id="6.1.1.20"/>
    </reaction>
</comment>
<dbReference type="Gene3D" id="2.40.50.140">
    <property type="entry name" value="Nucleic acid-binding proteins"/>
    <property type="match status" value="1"/>
</dbReference>
<evidence type="ECO:0000256" key="12">
    <source>
        <dbReference type="ARBA" id="ARBA00022917"/>
    </source>
</evidence>
<keyword evidence="7 15" id="KW-0479">Metal-binding</keyword>
<dbReference type="Gene3D" id="3.30.930.10">
    <property type="entry name" value="Bira Bifunctional Protein, Domain 2"/>
    <property type="match status" value="1"/>
</dbReference>
<dbReference type="SMART" id="SM00873">
    <property type="entry name" value="B3_4"/>
    <property type="match status" value="1"/>
</dbReference>
<accession>A0A0F3MED2</accession>
<dbReference type="InterPro" id="IPR036690">
    <property type="entry name" value="Fdx_antiC-bd_sf"/>
</dbReference>
<comment type="cofactor">
    <cofactor evidence="15">
        <name>Mg(2+)</name>
        <dbReference type="ChEBI" id="CHEBI:18420"/>
    </cofactor>
    <text evidence="15">Binds 2 magnesium ions per tetramer.</text>
</comment>
<feature type="domain" description="B5" evidence="19">
    <location>
        <begin position="406"/>
        <end position="485"/>
    </location>
</feature>
<keyword evidence="12 15" id="KW-0648">Protein biosynthesis</keyword>
<proteinExistence type="inferred from homology"/>
<dbReference type="Proteomes" id="UP000244959">
    <property type="component" value="Chromosome I"/>
</dbReference>
<dbReference type="PANTHER" id="PTHR10947:SF0">
    <property type="entry name" value="PHENYLALANINE--TRNA LIGASE BETA SUBUNIT"/>
    <property type="match status" value="1"/>
</dbReference>
<feature type="binding site" evidence="15">
    <location>
        <position position="463"/>
    </location>
    <ligand>
        <name>Mg(2+)</name>
        <dbReference type="ChEBI" id="CHEBI:18420"/>
        <note>shared with alpha subunit</note>
    </ligand>
</feature>
<dbReference type="SMART" id="SM00896">
    <property type="entry name" value="FDX-ACB"/>
    <property type="match status" value="1"/>
</dbReference>
<dbReference type="SUPFAM" id="SSF54991">
    <property type="entry name" value="Anticodon-binding domain of PheRS"/>
    <property type="match status" value="1"/>
</dbReference>
<dbReference type="SUPFAM" id="SSF55681">
    <property type="entry name" value="Class II aaRS and biotin synthetases"/>
    <property type="match status" value="1"/>
</dbReference>
<dbReference type="Gene3D" id="3.50.40.10">
    <property type="entry name" value="Phenylalanyl-trna Synthetase, Chain B, domain 3"/>
    <property type="match status" value="1"/>
</dbReference>
<dbReference type="EC" id="6.1.1.20" evidence="15"/>
<keyword evidence="11 16" id="KW-0694">RNA-binding</keyword>
<dbReference type="Pfam" id="PF03483">
    <property type="entry name" value="B3_4"/>
    <property type="match status" value="1"/>
</dbReference>
<evidence type="ECO:0000256" key="1">
    <source>
        <dbReference type="ARBA" id="ARBA00004496"/>
    </source>
</evidence>
<comment type="subcellular location">
    <subcellularLocation>
        <location evidence="1 15">Cytoplasm</location>
    </subcellularLocation>
</comment>
<evidence type="ECO:0000256" key="3">
    <source>
        <dbReference type="ARBA" id="ARBA00011209"/>
    </source>
</evidence>
<keyword evidence="23" id="KW-1185">Reference proteome</keyword>
<dbReference type="InterPro" id="IPR004532">
    <property type="entry name" value="Phe-tRNA-ligase_IIc_bsu_bact"/>
</dbReference>
<dbReference type="PROSITE" id="PS51447">
    <property type="entry name" value="FDX_ACB"/>
    <property type="match status" value="1"/>
</dbReference>
<keyword evidence="4 15" id="KW-0963">Cytoplasm</keyword>
<dbReference type="GO" id="GO:0009328">
    <property type="term" value="C:phenylalanine-tRNA ligase complex"/>
    <property type="evidence" value="ECO:0007669"/>
    <property type="project" value="TreeGrafter"/>
</dbReference>
<dbReference type="InterPro" id="IPR002547">
    <property type="entry name" value="tRNA-bd_dom"/>
</dbReference>
<evidence type="ECO:0000313" key="21">
    <source>
        <dbReference type="EMBL" id="SPR09209.1"/>
    </source>
</evidence>
<reference evidence="20 22" key="1">
    <citation type="submission" date="2015-02" db="EMBL/GenBank/DDBJ databases">
        <title>Genome Sequencing of Rickettsiales.</title>
        <authorList>
            <person name="Daugherty S.C."/>
            <person name="Su Q."/>
            <person name="Abolude K."/>
            <person name="Beier-Sexton M."/>
            <person name="Carlyon J.A."/>
            <person name="Carter R."/>
            <person name="Day N.P."/>
            <person name="Dumler S.J."/>
            <person name="Dyachenko V."/>
            <person name="Godinez A."/>
            <person name="Kurtti T.J."/>
            <person name="Lichay M."/>
            <person name="Mullins K.E."/>
            <person name="Ott S."/>
            <person name="Pappas-Brown V."/>
            <person name="Paris D.H."/>
            <person name="Patel P."/>
            <person name="Richards A.L."/>
            <person name="Sadzewicz L."/>
            <person name="Sears K."/>
            <person name="Seidman D."/>
            <person name="Sengamalay N."/>
            <person name="Stenos J."/>
            <person name="Tallon L.J."/>
            <person name="Vincent G."/>
            <person name="Fraser C.M."/>
            <person name="Munderloh U."/>
            <person name="Dunning-Hotopp J.C."/>
        </authorList>
    </citation>
    <scope>NUCLEOTIDE SEQUENCE [LARGE SCALE GENOMIC DNA]</scope>
    <source>
        <strain evidence="20 22">Gilliam</strain>
    </source>
</reference>
<dbReference type="CDD" id="cd02796">
    <property type="entry name" value="tRNA_bind_bactPheRS"/>
    <property type="match status" value="1"/>
</dbReference>
<gene>
    <name evidence="15 20" type="primary">pheT</name>
    <name evidence="21" type="ORF">GILLIAM_01833</name>
    <name evidence="20" type="ORF">OTSGILL_0322</name>
</gene>
<evidence type="ECO:0000256" key="6">
    <source>
        <dbReference type="ARBA" id="ARBA00022598"/>
    </source>
</evidence>
<dbReference type="Pfam" id="PF01588">
    <property type="entry name" value="tRNA_bind"/>
    <property type="match status" value="1"/>
</dbReference>
<dbReference type="InterPro" id="IPR033714">
    <property type="entry name" value="tRNA_bind_bactPheRS"/>
</dbReference>
<dbReference type="GO" id="GO:0000049">
    <property type="term" value="F:tRNA binding"/>
    <property type="evidence" value="ECO:0007669"/>
    <property type="project" value="UniProtKB-UniRule"/>
</dbReference>
<dbReference type="EMBL" id="LS398551">
    <property type="protein sequence ID" value="SPR09209.1"/>
    <property type="molecule type" value="Genomic_DNA"/>
</dbReference>
<dbReference type="InterPro" id="IPR045864">
    <property type="entry name" value="aa-tRNA-synth_II/BPL/LPL"/>
</dbReference>
<evidence type="ECO:0000259" key="18">
    <source>
        <dbReference type="PROSITE" id="PS51447"/>
    </source>
</evidence>